<evidence type="ECO:0000256" key="4">
    <source>
        <dbReference type="ARBA" id="ARBA00023163"/>
    </source>
</evidence>
<accession>A0A7T3RDJ0</accession>
<evidence type="ECO:0000313" key="7">
    <source>
        <dbReference type="Proteomes" id="UP000595224"/>
    </source>
</evidence>
<dbReference type="PANTHER" id="PTHR30126:SF81">
    <property type="entry name" value="HTH-TYPE TRANSCRIPTIONAL REGULATOR ILVY"/>
    <property type="match status" value="1"/>
</dbReference>
<dbReference type="InterPro" id="IPR005119">
    <property type="entry name" value="LysR_subst-bd"/>
</dbReference>
<evidence type="ECO:0000256" key="1">
    <source>
        <dbReference type="ARBA" id="ARBA00009437"/>
    </source>
</evidence>
<dbReference type="Gene3D" id="1.10.10.10">
    <property type="entry name" value="Winged helix-like DNA-binding domain superfamily/Winged helix DNA-binding domain"/>
    <property type="match status" value="1"/>
</dbReference>
<evidence type="ECO:0000256" key="2">
    <source>
        <dbReference type="ARBA" id="ARBA00023015"/>
    </source>
</evidence>
<organism evidence="6 7">
    <name type="scientific">Treponema peruense</name>
    <dbReference type="NCBI Taxonomy" id="2787628"/>
    <lineage>
        <taxon>Bacteria</taxon>
        <taxon>Pseudomonadati</taxon>
        <taxon>Spirochaetota</taxon>
        <taxon>Spirochaetia</taxon>
        <taxon>Spirochaetales</taxon>
        <taxon>Treponemataceae</taxon>
        <taxon>Treponema</taxon>
    </lineage>
</organism>
<dbReference type="GO" id="GO:0003700">
    <property type="term" value="F:DNA-binding transcription factor activity"/>
    <property type="evidence" value="ECO:0007669"/>
    <property type="project" value="InterPro"/>
</dbReference>
<keyword evidence="2" id="KW-0805">Transcription regulation</keyword>
<dbReference type="Proteomes" id="UP000595224">
    <property type="component" value="Chromosome"/>
</dbReference>
<name>A0A7T3RDJ0_9SPIR</name>
<dbReference type="PANTHER" id="PTHR30126">
    <property type="entry name" value="HTH-TYPE TRANSCRIPTIONAL REGULATOR"/>
    <property type="match status" value="1"/>
</dbReference>
<dbReference type="SUPFAM" id="SSF46785">
    <property type="entry name" value="Winged helix' DNA-binding domain"/>
    <property type="match status" value="1"/>
</dbReference>
<sequence>MDFFELNAFLALKETLHFAKAAQIVNLSPSALSRLVGRLEEETGAVLFDRNNREVILTPAGMKFAEFAESCVNGQRELMEDFSKKTDEPGGTLHVFASVTACYSIMPPFIRHLSEKYPAIHLSVETGDPALAMNTVREGRAELAVAAIPSAACAEFDCISVLTSPLVFAASATGPYTTVSGSPQDIVSSVPLILPKAGLARQRFDSWTKSRNVKPVIAAETEGNEAVMALAALGLGIGLVPRIVLENGPYREGFISHSAGNALGYYDIGFIQKTQISGSEKLKRMRLAVTDILHNTPWTQEFAR</sequence>
<dbReference type="InterPro" id="IPR036390">
    <property type="entry name" value="WH_DNA-bd_sf"/>
</dbReference>
<evidence type="ECO:0000313" key="6">
    <source>
        <dbReference type="EMBL" id="QQA01147.1"/>
    </source>
</evidence>
<dbReference type="GO" id="GO:0000976">
    <property type="term" value="F:transcription cis-regulatory region binding"/>
    <property type="evidence" value="ECO:0007669"/>
    <property type="project" value="TreeGrafter"/>
</dbReference>
<comment type="similarity">
    <text evidence="1">Belongs to the LysR transcriptional regulatory family.</text>
</comment>
<dbReference type="KEGG" id="tper:IWA51_00500"/>
<gene>
    <name evidence="6" type="ORF">IWA51_00500</name>
</gene>
<dbReference type="EMBL" id="CP064936">
    <property type="protein sequence ID" value="QQA01147.1"/>
    <property type="molecule type" value="Genomic_DNA"/>
</dbReference>
<dbReference type="SUPFAM" id="SSF53850">
    <property type="entry name" value="Periplasmic binding protein-like II"/>
    <property type="match status" value="1"/>
</dbReference>
<protein>
    <submittedName>
        <fullName evidence="6">LysR family transcriptional regulator</fullName>
    </submittedName>
</protein>
<keyword evidence="7" id="KW-1185">Reference proteome</keyword>
<dbReference type="Pfam" id="PF00126">
    <property type="entry name" value="HTH_1"/>
    <property type="match status" value="1"/>
</dbReference>
<keyword evidence="3" id="KW-0238">DNA-binding</keyword>
<feature type="domain" description="HTH lysR-type" evidence="5">
    <location>
        <begin position="1"/>
        <end position="58"/>
    </location>
</feature>
<dbReference type="PROSITE" id="PS50931">
    <property type="entry name" value="HTH_LYSR"/>
    <property type="match status" value="1"/>
</dbReference>
<keyword evidence="4" id="KW-0804">Transcription</keyword>
<dbReference type="InterPro" id="IPR036388">
    <property type="entry name" value="WH-like_DNA-bd_sf"/>
</dbReference>
<evidence type="ECO:0000259" key="5">
    <source>
        <dbReference type="PROSITE" id="PS50931"/>
    </source>
</evidence>
<dbReference type="Pfam" id="PF03466">
    <property type="entry name" value="LysR_substrate"/>
    <property type="match status" value="1"/>
</dbReference>
<proteinExistence type="inferred from homology"/>
<dbReference type="RefSeq" id="WP_198442738.1">
    <property type="nucleotide sequence ID" value="NZ_CBCSHE010000017.1"/>
</dbReference>
<evidence type="ECO:0000256" key="3">
    <source>
        <dbReference type="ARBA" id="ARBA00023125"/>
    </source>
</evidence>
<dbReference type="InterPro" id="IPR000847">
    <property type="entry name" value="LysR_HTH_N"/>
</dbReference>
<reference evidence="6 7" key="1">
    <citation type="submission" date="2020-11" db="EMBL/GenBank/DDBJ databases">
        <title>Treponema Peruensis nv. sp., first commensal Treponema isolated from human feces.</title>
        <authorList>
            <person name="Belkhou C."/>
            <person name="Raes J."/>
        </authorList>
    </citation>
    <scope>NUCLEOTIDE SEQUENCE [LARGE SCALE GENOMIC DNA]</scope>
    <source>
        <strain evidence="6 7">RCC2812</strain>
    </source>
</reference>
<dbReference type="Gene3D" id="3.40.190.10">
    <property type="entry name" value="Periplasmic binding protein-like II"/>
    <property type="match status" value="2"/>
</dbReference>
<dbReference type="AlphaFoldDB" id="A0A7T3RDJ0"/>